<feature type="compositionally biased region" description="Basic and acidic residues" evidence="5">
    <location>
        <begin position="212"/>
        <end position="222"/>
    </location>
</feature>
<proteinExistence type="predicted"/>
<evidence type="ECO:0000313" key="8">
    <source>
        <dbReference type="EMBL" id="KAJ6817106.1"/>
    </source>
</evidence>
<dbReference type="Proteomes" id="UP001140949">
    <property type="component" value="Unassembled WGS sequence"/>
</dbReference>
<keyword evidence="2 4" id="KW-0863">Zinc-finger</keyword>
<evidence type="ECO:0000256" key="6">
    <source>
        <dbReference type="SAM" id="Phobius"/>
    </source>
</evidence>
<keyword evidence="1" id="KW-0479">Metal-binding</keyword>
<dbReference type="InterPro" id="IPR036893">
    <property type="entry name" value="SBP_sf"/>
</dbReference>
<gene>
    <name evidence="8" type="ORF">M6B38_413220</name>
</gene>
<feature type="domain" description="SBP-type" evidence="7">
    <location>
        <begin position="126"/>
        <end position="203"/>
    </location>
</feature>
<reference evidence="8" key="1">
    <citation type="journal article" date="2023" name="GigaByte">
        <title>Genome assembly of the bearded iris, Iris pallida Lam.</title>
        <authorList>
            <person name="Bruccoleri R.E."/>
            <person name="Oakeley E.J."/>
            <person name="Faust A.M.E."/>
            <person name="Altorfer M."/>
            <person name="Dessus-Babus S."/>
            <person name="Burckhardt D."/>
            <person name="Oertli M."/>
            <person name="Naumann U."/>
            <person name="Petersen F."/>
            <person name="Wong J."/>
        </authorList>
    </citation>
    <scope>NUCLEOTIDE SEQUENCE</scope>
    <source>
        <strain evidence="8">GSM-AAB239-AS_SAM_17_03QT</strain>
    </source>
</reference>
<protein>
    <submittedName>
        <fullName evidence="8">Squamosa promoter-binding-like protein 9</fullName>
    </submittedName>
</protein>
<dbReference type="InterPro" id="IPR004333">
    <property type="entry name" value="SBP_dom"/>
</dbReference>
<dbReference type="PROSITE" id="PS51141">
    <property type="entry name" value="ZF_SBP"/>
    <property type="match status" value="1"/>
</dbReference>
<comment type="caution">
    <text evidence="8">The sequence shown here is derived from an EMBL/GenBank/DDBJ whole genome shotgun (WGS) entry which is preliminary data.</text>
</comment>
<keyword evidence="3" id="KW-0862">Zinc</keyword>
<dbReference type="GO" id="GO:0005634">
    <property type="term" value="C:nucleus"/>
    <property type="evidence" value="ECO:0007669"/>
    <property type="project" value="InterPro"/>
</dbReference>
<reference evidence="8" key="2">
    <citation type="submission" date="2023-04" db="EMBL/GenBank/DDBJ databases">
        <authorList>
            <person name="Bruccoleri R.E."/>
            <person name="Oakeley E.J."/>
            <person name="Faust A.-M."/>
            <person name="Dessus-Babus S."/>
            <person name="Altorfer M."/>
            <person name="Burckhardt D."/>
            <person name="Oertli M."/>
            <person name="Naumann U."/>
            <person name="Petersen F."/>
            <person name="Wong J."/>
        </authorList>
    </citation>
    <scope>NUCLEOTIDE SEQUENCE</scope>
    <source>
        <strain evidence="8">GSM-AAB239-AS_SAM_17_03QT</strain>
        <tissue evidence="8">Leaf</tissue>
    </source>
</reference>
<evidence type="ECO:0000256" key="2">
    <source>
        <dbReference type="ARBA" id="ARBA00022771"/>
    </source>
</evidence>
<evidence type="ECO:0000259" key="7">
    <source>
        <dbReference type="PROSITE" id="PS51141"/>
    </source>
</evidence>
<name>A0AAX6FL55_IRIPA</name>
<keyword evidence="6" id="KW-0472">Membrane</keyword>
<organism evidence="8 9">
    <name type="scientific">Iris pallida</name>
    <name type="common">Sweet iris</name>
    <dbReference type="NCBI Taxonomy" id="29817"/>
    <lineage>
        <taxon>Eukaryota</taxon>
        <taxon>Viridiplantae</taxon>
        <taxon>Streptophyta</taxon>
        <taxon>Embryophyta</taxon>
        <taxon>Tracheophyta</taxon>
        <taxon>Spermatophyta</taxon>
        <taxon>Magnoliopsida</taxon>
        <taxon>Liliopsida</taxon>
        <taxon>Asparagales</taxon>
        <taxon>Iridaceae</taxon>
        <taxon>Iridoideae</taxon>
        <taxon>Irideae</taxon>
        <taxon>Iris</taxon>
    </lineage>
</organism>
<dbReference type="PANTHER" id="PTHR31251:SF108">
    <property type="entry name" value="SQUAMOSA PROMOTER-BINDING-LIKE PROTEIN 7"/>
    <property type="match status" value="1"/>
</dbReference>
<dbReference type="EMBL" id="JANAVB010027998">
    <property type="protein sequence ID" value="KAJ6817106.1"/>
    <property type="molecule type" value="Genomic_DNA"/>
</dbReference>
<keyword evidence="6" id="KW-1133">Transmembrane helix</keyword>
<dbReference type="GO" id="GO:0003677">
    <property type="term" value="F:DNA binding"/>
    <property type="evidence" value="ECO:0007669"/>
    <property type="project" value="InterPro"/>
</dbReference>
<feature type="transmembrane region" description="Helical" evidence="6">
    <location>
        <begin position="773"/>
        <end position="795"/>
    </location>
</feature>
<dbReference type="InterPro" id="IPR044817">
    <property type="entry name" value="SBP-like"/>
</dbReference>
<dbReference type="GO" id="GO:0008270">
    <property type="term" value="F:zinc ion binding"/>
    <property type="evidence" value="ECO:0007669"/>
    <property type="project" value="UniProtKB-KW"/>
</dbReference>
<dbReference type="Pfam" id="PF03110">
    <property type="entry name" value="SBP"/>
    <property type="match status" value="1"/>
</dbReference>
<dbReference type="PANTHER" id="PTHR31251">
    <property type="entry name" value="SQUAMOSA PROMOTER-BINDING-LIKE PROTEIN 4"/>
    <property type="match status" value="1"/>
</dbReference>
<dbReference type="Gene3D" id="4.10.1100.10">
    <property type="entry name" value="Transcription factor, SBP-box domain"/>
    <property type="match status" value="1"/>
</dbReference>
<feature type="region of interest" description="Disordered" evidence="5">
    <location>
        <begin position="40"/>
        <end position="62"/>
    </location>
</feature>
<sequence length="814" mass="91107">MSSTNDSPPPPDSRVRVSNMEDASSLFDWNAFLDFSLDDLDLPVDSPPPPLPPPPAPSRVRKRDPRLVCENFLAGRVPCACPEVDAMMAELEEDDRAAAAAADDGGRKKLKSGATAAAAAAAAKAEIRCQVAGCEADIRELKGYHRRHRVCLRCAAASSVAIDGADRRYCQQCGKFHLLADFDEGKRSCRRKLERHNRRRRRNPTESVSIMENEKRPERDHSVDVTCDGELREEGKFVCEAVEPVLINEVIDREILLESENGHGSPVCLLPSSQNDQNNIIVSSVVSGEAHVDEGKENPNSSISSTVCDNKSTYSSVCPTGRISFKLYDWNPAEFPRRLRHQIFQWLGSMPVELEGYIRPGCTILTIFIAMPRFMWEKLSQDAYLHIKDLVNAPESLFLGRGNVFIYLNNMIIHLLKDGTSLMNIKMEVKAPKIHYVHPTYFEAGKPMEFVACGSNLDQPKFRFLVSFAGNYLVYDSCHAISHGKRMSYGGSQSDSFHDSDHEMFRIRVSQTDSKLIGPAFIEVENDSGISNFIPVLFGNKQICSEVERMQGELIESLCADSLLPHVAVPGACPGFCELFVSRHTAMSELITDIAWLLKEHHTDTWEAVVSSTNIQRLICLLKFSIQNELFAVLDVILQYVDATVGIWQKFENVVPDADLKLLLDYINSAKEILNKKALLDSRSGLDSGRSIQKILVPQSIVISTKNKDVEARNRDGMCSASPLASEEGDENVPLVSKDMIDREQRHYQQMHEDWNRWPWVNMHSSTFSGTRLSVFVMVSVVICLAACIVFVHPLETEGLVVSIRRRLFGYTLP</sequence>
<feature type="compositionally biased region" description="Pro residues" evidence="5">
    <location>
        <begin position="45"/>
        <end position="57"/>
    </location>
</feature>
<dbReference type="SUPFAM" id="SSF103612">
    <property type="entry name" value="SBT domain"/>
    <property type="match status" value="1"/>
</dbReference>
<evidence type="ECO:0000256" key="5">
    <source>
        <dbReference type="SAM" id="MobiDB-lite"/>
    </source>
</evidence>
<evidence type="ECO:0000313" key="9">
    <source>
        <dbReference type="Proteomes" id="UP001140949"/>
    </source>
</evidence>
<keyword evidence="9" id="KW-1185">Reference proteome</keyword>
<accession>A0AAX6FL55</accession>
<evidence type="ECO:0000256" key="3">
    <source>
        <dbReference type="ARBA" id="ARBA00022833"/>
    </source>
</evidence>
<evidence type="ECO:0000256" key="1">
    <source>
        <dbReference type="ARBA" id="ARBA00022723"/>
    </source>
</evidence>
<keyword evidence="6" id="KW-0812">Transmembrane</keyword>
<feature type="region of interest" description="Disordered" evidence="5">
    <location>
        <begin position="194"/>
        <end position="222"/>
    </location>
</feature>
<dbReference type="AlphaFoldDB" id="A0AAX6FL55"/>
<dbReference type="Pfam" id="PF26102">
    <property type="entry name" value="Ig_SPL7"/>
    <property type="match status" value="1"/>
</dbReference>
<evidence type="ECO:0000256" key="4">
    <source>
        <dbReference type="PROSITE-ProRule" id="PRU00470"/>
    </source>
</evidence>